<geneLocation type="plasmid" evidence="2">
    <name>pemeittgr7c</name>
</geneLocation>
<dbReference type="AlphaFoldDB" id="A0A859QZE4"/>
<dbReference type="EMBL" id="CP041241">
    <property type="protein sequence ID" value="QLL64809.1"/>
    <property type="molecule type" value="Genomic_DNA"/>
</dbReference>
<reference evidence="1 2" key="1">
    <citation type="submission" date="2019-06" db="EMBL/GenBank/DDBJ databases">
        <title>Complete genome sequence of Ensifer mexicanus ITTG R7 isolated from nodules of Acacia angustissima (Mill.) Kuntze.</title>
        <authorList>
            <person name="Rincon-Rosales R."/>
            <person name="Rogel M.A."/>
            <person name="Guerrero G."/>
            <person name="Rincon-Molina C.I."/>
            <person name="Lopez-Lopez A."/>
            <person name="Martinez-Romero E."/>
        </authorList>
    </citation>
    <scope>NUCLEOTIDE SEQUENCE [LARGE SCALE GENOMIC DNA]</scope>
    <source>
        <strain evidence="1 2">ITTG R7</strain>
        <plasmid evidence="2">pemeittgr7c</plasmid>
    </source>
</reference>
<dbReference type="RefSeq" id="WP_180943269.1">
    <property type="nucleotide sequence ID" value="NZ_CP041241.1"/>
</dbReference>
<dbReference type="KEGG" id="emx:FKV68_25760"/>
<name>A0A859QZE4_9HYPH</name>
<keyword evidence="1" id="KW-0614">Plasmid</keyword>
<evidence type="ECO:0000313" key="2">
    <source>
        <dbReference type="Proteomes" id="UP000510721"/>
    </source>
</evidence>
<organism evidence="1 2">
    <name type="scientific">Sinorhizobium mexicanum</name>
    <dbReference type="NCBI Taxonomy" id="375549"/>
    <lineage>
        <taxon>Bacteria</taxon>
        <taxon>Pseudomonadati</taxon>
        <taxon>Pseudomonadota</taxon>
        <taxon>Alphaproteobacteria</taxon>
        <taxon>Hyphomicrobiales</taxon>
        <taxon>Rhizobiaceae</taxon>
        <taxon>Sinorhizobium/Ensifer group</taxon>
        <taxon>Sinorhizobium</taxon>
    </lineage>
</organism>
<keyword evidence="2" id="KW-1185">Reference proteome</keyword>
<protein>
    <submittedName>
        <fullName evidence="1">Uncharacterized protein</fullName>
    </submittedName>
</protein>
<dbReference type="Proteomes" id="UP000510721">
    <property type="component" value="Plasmid pEmeITTGR7c"/>
</dbReference>
<evidence type="ECO:0000313" key="1">
    <source>
        <dbReference type="EMBL" id="QLL64809.1"/>
    </source>
</evidence>
<accession>A0A859QZE4</accession>
<proteinExistence type="predicted"/>
<sequence length="124" mass="12556">MPVSSIKAILGFEALLFAAASLVHAGILFGGYEHSRAATAEGVIAAVLVLGLLACIGVPGRTRLIALVVQAFALLGTLVGAFTITVGIGPQTAADKTFHIILLVILVVGLVVIFRSGRVGHGAS</sequence>
<gene>
    <name evidence="1" type="ORF">FKV68_25760</name>
</gene>